<dbReference type="PIRSF" id="PIRSF000456">
    <property type="entry name" value="UDP-GlcNAc_acltr"/>
    <property type="match status" value="1"/>
</dbReference>
<evidence type="ECO:0000256" key="1">
    <source>
        <dbReference type="ARBA" id="ARBA00022516"/>
    </source>
</evidence>
<evidence type="ECO:0000256" key="4">
    <source>
        <dbReference type="ARBA" id="ARBA00023098"/>
    </source>
</evidence>
<dbReference type="NCBIfam" id="TIGR01852">
    <property type="entry name" value="lipid_A_lpxA"/>
    <property type="match status" value="1"/>
</dbReference>
<feature type="domain" description="UDP N-acetylglucosamine O-acyltransferase C-terminal" evidence="6">
    <location>
        <begin position="174"/>
        <end position="253"/>
    </location>
</feature>
<accession>A0A5C5VJL5</accession>
<protein>
    <submittedName>
        <fullName evidence="7">Acyl-[acyl-carrier-protein]--UDP-N-acetylglucosamine O-acyltransferase</fullName>
        <ecNumber evidence="7">2.3.1.129</ecNumber>
    </submittedName>
</protein>
<dbReference type="GO" id="GO:0009245">
    <property type="term" value="P:lipid A biosynthetic process"/>
    <property type="evidence" value="ECO:0007669"/>
    <property type="project" value="UniProtKB-KW"/>
</dbReference>
<dbReference type="InterPro" id="IPR010137">
    <property type="entry name" value="Lipid_A_LpxA"/>
</dbReference>
<evidence type="ECO:0000313" key="8">
    <source>
        <dbReference type="Proteomes" id="UP000316714"/>
    </source>
</evidence>
<dbReference type="InterPro" id="IPR011004">
    <property type="entry name" value="Trimer_LpxA-like_sf"/>
</dbReference>
<dbReference type="InterPro" id="IPR037157">
    <property type="entry name" value="Acetyltransf_C_sf"/>
</dbReference>
<dbReference type="RefSeq" id="WP_197531430.1">
    <property type="nucleotide sequence ID" value="NZ_SIHJ01000001.1"/>
</dbReference>
<dbReference type="Pfam" id="PF13720">
    <property type="entry name" value="Acetyltransf_11"/>
    <property type="match status" value="1"/>
</dbReference>
<keyword evidence="3 7" id="KW-0808">Transferase</keyword>
<dbReference type="GO" id="GO:0016020">
    <property type="term" value="C:membrane"/>
    <property type="evidence" value="ECO:0007669"/>
    <property type="project" value="GOC"/>
</dbReference>
<dbReference type="GO" id="GO:0008780">
    <property type="term" value="F:acyl-[acyl-carrier-protein]-UDP-N-acetylglucosamine O-acyltransferase activity"/>
    <property type="evidence" value="ECO:0007669"/>
    <property type="project" value="UniProtKB-EC"/>
</dbReference>
<proteinExistence type="predicted"/>
<dbReference type="Gene3D" id="1.20.1180.10">
    <property type="entry name" value="Udp N-acetylglucosamine O-acyltransferase, C-terminal domain"/>
    <property type="match status" value="1"/>
</dbReference>
<dbReference type="SUPFAM" id="SSF51161">
    <property type="entry name" value="Trimeric LpxA-like enzymes"/>
    <property type="match status" value="1"/>
</dbReference>
<dbReference type="Gene3D" id="2.160.10.10">
    <property type="entry name" value="Hexapeptide repeat proteins"/>
    <property type="match status" value="1"/>
</dbReference>
<dbReference type="Proteomes" id="UP000316714">
    <property type="component" value="Unassembled WGS sequence"/>
</dbReference>
<organism evidence="7 8">
    <name type="scientific">Posidoniimonas corsicana</name>
    <dbReference type="NCBI Taxonomy" id="1938618"/>
    <lineage>
        <taxon>Bacteria</taxon>
        <taxon>Pseudomonadati</taxon>
        <taxon>Planctomycetota</taxon>
        <taxon>Planctomycetia</taxon>
        <taxon>Pirellulales</taxon>
        <taxon>Lacipirellulaceae</taxon>
        <taxon>Posidoniimonas</taxon>
    </lineage>
</organism>
<dbReference type="EC" id="2.3.1.129" evidence="7"/>
<sequence length="289" mass="30817">MAHDPLARISRQAHVGVGVSIGPFCVIEPGASIGDRCQIAAHVTIKSGVTLGSDNVVEEGAVLGGRPQHLNRIENPGPVVIGDRNVLREHVTIHQAMHADGETRIGSECLLMVGAHVAHDCLIGDNVVLTNNVLLAGHVQVGDRAYLGGGSAVHQFCRVGRIAMVGGLARVAQDVPPFVMIDGDSSLLVGLNRIGLKRAGVSPEEVKRIKEAYRLYYRSGLGFDERTELLGERFRTGAAAEFGDFFRGGSRGFVRERRAPASVAIRPIHDAVAERQTPDEVAPAIKRAG</sequence>
<comment type="caution">
    <text evidence="7">The sequence shown here is derived from an EMBL/GenBank/DDBJ whole genome shotgun (WGS) entry which is preliminary data.</text>
</comment>
<evidence type="ECO:0000313" key="7">
    <source>
        <dbReference type="EMBL" id="TWT38079.1"/>
    </source>
</evidence>
<dbReference type="InterPro" id="IPR001451">
    <property type="entry name" value="Hexapep"/>
</dbReference>
<keyword evidence="8" id="KW-1185">Reference proteome</keyword>
<dbReference type="AlphaFoldDB" id="A0A5C5VJL5"/>
<dbReference type="PANTHER" id="PTHR43480">
    <property type="entry name" value="ACYL-[ACYL-CARRIER-PROTEIN]--UDP-N-ACETYLGLUCOSAMINE O-ACYLTRANSFERASE"/>
    <property type="match status" value="1"/>
</dbReference>
<dbReference type="PANTHER" id="PTHR43480:SF1">
    <property type="entry name" value="ACYL-[ACYL-CARRIER-PROTEIN]--UDP-N-ACETYLGLUCOSAMINE O-ACYLTRANSFERASE, MITOCHONDRIAL-RELATED"/>
    <property type="match status" value="1"/>
</dbReference>
<keyword evidence="4" id="KW-0443">Lipid metabolism</keyword>
<dbReference type="InterPro" id="IPR029098">
    <property type="entry name" value="Acetyltransf_C"/>
</dbReference>
<evidence type="ECO:0000256" key="3">
    <source>
        <dbReference type="ARBA" id="ARBA00022679"/>
    </source>
</evidence>
<dbReference type="EMBL" id="SIHJ01000001">
    <property type="protein sequence ID" value="TWT38079.1"/>
    <property type="molecule type" value="Genomic_DNA"/>
</dbReference>
<evidence type="ECO:0000256" key="5">
    <source>
        <dbReference type="ARBA" id="ARBA00023315"/>
    </source>
</evidence>
<name>A0A5C5VJL5_9BACT</name>
<dbReference type="NCBIfam" id="NF003657">
    <property type="entry name" value="PRK05289.1"/>
    <property type="match status" value="1"/>
</dbReference>
<gene>
    <name evidence="7" type="primary">lpxA_2</name>
    <name evidence="7" type="ORF">KOR34_30470</name>
</gene>
<dbReference type="Pfam" id="PF00132">
    <property type="entry name" value="Hexapep"/>
    <property type="match status" value="2"/>
</dbReference>
<dbReference type="CDD" id="cd03351">
    <property type="entry name" value="LbH_UDP-GlcNAc_AT"/>
    <property type="match status" value="1"/>
</dbReference>
<reference evidence="7 8" key="1">
    <citation type="submission" date="2019-02" db="EMBL/GenBank/DDBJ databases">
        <title>Deep-cultivation of Planctomycetes and their phenomic and genomic characterization uncovers novel biology.</title>
        <authorList>
            <person name="Wiegand S."/>
            <person name="Jogler M."/>
            <person name="Boedeker C."/>
            <person name="Pinto D."/>
            <person name="Vollmers J."/>
            <person name="Rivas-Marin E."/>
            <person name="Kohn T."/>
            <person name="Peeters S.H."/>
            <person name="Heuer A."/>
            <person name="Rast P."/>
            <person name="Oberbeckmann S."/>
            <person name="Bunk B."/>
            <person name="Jeske O."/>
            <person name="Meyerdierks A."/>
            <person name="Storesund J.E."/>
            <person name="Kallscheuer N."/>
            <person name="Luecker S."/>
            <person name="Lage O.M."/>
            <person name="Pohl T."/>
            <person name="Merkel B.J."/>
            <person name="Hornburger P."/>
            <person name="Mueller R.-W."/>
            <person name="Bruemmer F."/>
            <person name="Labrenz M."/>
            <person name="Spormann A.M."/>
            <person name="Op Den Camp H."/>
            <person name="Overmann J."/>
            <person name="Amann R."/>
            <person name="Jetten M.S.M."/>
            <person name="Mascher T."/>
            <person name="Medema M.H."/>
            <person name="Devos D.P."/>
            <person name="Kaster A.-K."/>
            <person name="Ovreas L."/>
            <person name="Rohde M."/>
            <person name="Galperin M.Y."/>
            <person name="Jogler C."/>
        </authorList>
    </citation>
    <scope>NUCLEOTIDE SEQUENCE [LARGE SCALE GENOMIC DNA]</scope>
    <source>
        <strain evidence="7 8">KOR34</strain>
    </source>
</reference>
<evidence type="ECO:0000256" key="2">
    <source>
        <dbReference type="ARBA" id="ARBA00022556"/>
    </source>
</evidence>
<keyword evidence="2" id="KW-0441">Lipid A biosynthesis</keyword>
<evidence type="ECO:0000259" key="6">
    <source>
        <dbReference type="Pfam" id="PF13720"/>
    </source>
</evidence>
<keyword evidence="5 7" id="KW-0012">Acyltransferase</keyword>
<keyword evidence="1" id="KW-0444">Lipid biosynthesis</keyword>